<evidence type="ECO:0000256" key="11">
    <source>
        <dbReference type="ARBA" id="ARBA00023239"/>
    </source>
</evidence>
<dbReference type="PANTHER" id="PTHR22960:SF0">
    <property type="entry name" value="MOLYBDENUM COFACTOR BIOSYNTHESIS PROTEIN 1"/>
    <property type="match status" value="1"/>
</dbReference>
<keyword evidence="15" id="KW-1185">Reference proteome</keyword>
<evidence type="ECO:0000256" key="5">
    <source>
        <dbReference type="ARBA" id="ARBA00022723"/>
    </source>
</evidence>
<dbReference type="PANTHER" id="PTHR22960">
    <property type="entry name" value="MOLYBDOPTERIN COFACTOR SYNTHESIS PROTEIN A"/>
    <property type="match status" value="1"/>
</dbReference>
<dbReference type="InterPro" id="IPR010505">
    <property type="entry name" value="MoaA_twitch"/>
</dbReference>
<dbReference type="Proteomes" id="UP000462014">
    <property type="component" value="Unassembled WGS sequence"/>
</dbReference>
<dbReference type="Gene3D" id="3.20.20.70">
    <property type="entry name" value="Aldolase class I"/>
    <property type="match status" value="1"/>
</dbReference>
<comment type="cofactor">
    <cofactor evidence="1">
        <name>[4Fe-4S] cluster</name>
        <dbReference type="ChEBI" id="CHEBI:49883"/>
    </cofactor>
</comment>
<keyword evidence="9" id="KW-0342">GTP-binding</keyword>
<dbReference type="GO" id="GO:0061799">
    <property type="term" value="F:cyclic pyranopterin monophosphate synthase activity"/>
    <property type="evidence" value="ECO:0007669"/>
    <property type="project" value="TreeGrafter"/>
</dbReference>
<evidence type="ECO:0000256" key="4">
    <source>
        <dbReference type="ARBA" id="ARBA00022691"/>
    </source>
</evidence>
<dbReference type="SFLD" id="SFLDS00029">
    <property type="entry name" value="Radical_SAM"/>
    <property type="match status" value="1"/>
</dbReference>
<evidence type="ECO:0000256" key="6">
    <source>
        <dbReference type="ARBA" id="ARBA00022741"/>
    </source>
</evidence>
<accession>A0A7K1SX48</accession>
<name>A0A7K1SX48_9SPHI</name>
<dbReference type="PROSITE" id="PS01305">
    <property type="entry name" value="MOAA_NIFB_PQQE"/>
    <property type="match status" value="1"/>
</dbReference>
<sequence>MKVLNDPYGRKFKTLRVSLLNTCNLNCFYCTMGSEEDVVFDHRLQKSAAFFSGIISRLHEQLDLETIRLTGGEPLLYRELPELIRNLTLIGIPKITMTSNGYLLSRQAAALKTAGLQAINVSLDAVNEAVFFKMAKRRHLDKVLNGIEAAINEGIQVKLNAVIMKGMNEDEIIPLVDYAFSKNIPVRFLEVMSMGHLHHESDKYLFSQQQLLDTIATKYNFKRMPRATSATANYWQTAEGNTFGIIANNSEPFCQDCSRLRLDADGNMYGCLSTNHPIAMDSNDNDYVLQEKLQLAMNQKQLHHFVGSELSMLNIGG</sequence>
<keyword evidence="7" id="KW-0408">Iron</keyword>
<dbReference type="InterPro" id="IPR040064">
    <property type="entry name" value="MoaA-like"/>
</dbReference>
<dbReference type="GO" id="GO:0005525">
    <property type="term" value="F:GTP binding"/>
    <property type="evidence" value="ECO:0007669"/>
    <property type="project" value="UniProtKB-KW"/>
</dbReference>
<keyword evidence="4" id="KW-0949">S-adenosyl-L-methionine</keyword>
<keyword evidence="10" id="KW-0501">Molybdenum cofactor biosynthesis</keyword>
<dbReference type="SFLD" id="SFLDG01386">
    <property type="entry name" value="main_SPASM_domain-containing"/>
    <property type="match status" value="1"/>
</dbReference>
<protein>
    <recommendedName>
        <fullName evidence="2">GTP 3',8-cyclase</fullName>
        <ecNumber evidence="2">4.1.99.22</ecNumber>
    </recommendedName>
</protein>
<dbReference type="GO" id="GO:0051539">
    <property type="term" value="F:4 iron, 4 sulfur cluster binding"/>
    <property type="evidence" value="ECO:0007669"/>
    <property type="project" value="UniProtKB-KW"/>
</dbReference>
<dbReference type="GO" id="GO:0061798">
    <property type="term" value="F:GTP 3',8'-cyclase activity"/>
    <property type="evidence" value="ECO:0007669"/>
    <property type="project" value="UniProtKB-EC"/>
</dbReference>
<dbReference type="SFLD" id="SFLDG01067">
    <property type="entry name" value="SPASM/twitch_domain_containing"/>
    <property type="match status" value="1"/>
</dbReference>
<dbReference type="GO" id="GO:0046872">
    <property type="term" value="F:metal ion binding"/>
    <property type="evidence" value="ECO:0007669"/>
    <property type="project" value="UniProtKB-KW"/>
</dbReference>
<evidence type="ECO:0000256" key="10">
    <source>
        <dbReference type="ARBA" id="ARBA00023150"/>
    </source>
</evidence>
<keyword evidence="8" id="KW-0411">Iron-sulfur</keyword>
<keyword evidence="11" id="KW-0456">Lyase</keyword>
<dbReference type="SFLD" id="SFLDG01383">
    <property type="entry name" value="cyclic_pyranopterin_phosphate"/>
    <property type="match status" value="1"/>
</dbReference>
<evidence type="ECO:0000256" key="9">
    <source>
        <dbReference type="ARBA" id="ARBA00023134"/>
    </source>
</evidence>
<evidence type="ECO:0000256" key="7">
    <source>
        <dbReference type="ARBA" id="ARBA00023004"/>
    </source>
</evidence>
<dbReference type="InterPro" id="IPR000385">
    <property type="entry name" value="MoaA_NifB_PqqE_Fe-S-bd_CS"/>
</dbReference>
<evidence type="ECO:0000259" key="13">
    <source>
        <dbReference type="PROSITE" id="PS51918"/>
    </source>
</evidence>
<dbReference type="InterPro" id="IPR007197">
    <property type="entry name" value="rSAM"/>
</dbReference>
<dbReference type="EC" id="4.1.99.22" evidence="2"/>
<dbReference type="Pfam" id="PF06463">
    <property type="entry name" value="Mob_synth_C"/>
    <property type="match status" value="1"/>
</dbReference>
<dbReference type="SUPFAM" id="SSF102114">
    <property type="entry name" value="Radical SAM enzymes"/>
    <property type="match status" value="1"/>
</dbReference>
<gene>
    <name evidence="14" type="ORF">GO621_09680</name>
</gene>
<dbReference type="SMART" id="SM00729">
    <property type="entry name" value="Elp3"/>
    <property type="match status" value="1"/>
</dbReference>
<feature type="domain" description="Radical SAM core" evidence="13">
    <location>
        <begin position="7"/>
        <end position="222"/>
    </location>
</feature>
<comment type="catalytic activity">
    <reaction evidence="12">
        <text>GTP + AH2 + S-adenosyl-L-methionine = (8S)-3',8-cyclo-7,8-dihydroguanosine 5'-triphosphate + 5'-deoxyadenosine + L-methionine + A + H(+)</text>
        <dbReference type="Rhea" id="RHEA:49576"/>
        <dbReference type="ChEBI" id="CHEBI:13193"/>
        <dbReference type="ChEBI" id="CHEBI:15378"/>
        <dbReference type="ChEBI" id="CHEBI:17319"/>
        <dbReference type="ChEBI" id="CHEBI:17499"/>
        <dbReference type="ChEBI" id="CHEBI:37565"/>
        <dbReference type="ChEBI" id="CHEBI:57844"/>
        <dbReference type="ChEBI" id="CHEBI:59789"/>
        <dbReference type="ChEBI" id="CHEBI:131766"/>
        <dbReference type="EC" id="4.1.99.22"/>
    </reaction>
</comment>
<dbReference type="InterPro" id="IPR006638">
    <property type="entry name" value="Elp3/MiaA/NifB-like_rSAM"/>
</dbReference>
<dbReference type="InterPro" id="IPR058240">
    <property type="entry name" value="rSAM_sf"/>
</dbReference>
<evidence type="ECO:0000313" key="14">
    <source>
        <dbReference type="EMBL" id="MVN21807.1"/>
    </source>
</evidence>
<evidence type="ECO:0000256" key="2">
    <source>
        <dbReference type="ARBA" id="ARBA00012167"/>
    </source>
</evidence>
<dbReference type="RefSeq" id="WP_157566447.1">
    <property type="nucleotide sequence ID" value="NZ_WPIK01000007.1"/>
</dbReference>
<organism evidence="14 15">
    <name type="scientific">Mucilaginibacter arboris</name>
    <dbReference type="NCBI Taxonomy" id="2682090"/>
    <lineage>
        <taxon>Bacteria</taxon>
        <taxon>Pseudomonadati</taxon>
        <taxon>Bacteroidota</taxon>
        <taxon>Sphingobacteriia</taxon>
        <taxon>Sphingobacteriales</taxon>
        <taxon>Sphingobacteriaceae</taxon>
        <taxon>Mucilaginibacter</taxon>
    </lineage>
</organism>
<proteinExistence type="predicted"/>
<dbReference type="EMBL" id="WPIK01000007">
    <property type="protein sequence ID" value="MVN21807.1"/>
    <property type="molecule type" value="Genomic_DNA"/>
</dbReference>
<evidence type="ECO:0000313" key="15">
    <source>
        <dbReference type="Proteomes" id="UP000462014"/>
    </source>
</evidence>
<evidence type="ECO:0000256" key="12">
    <source>
        <dbReference type="ARBA" id="ARBA00048697"/>
    </source>
</evidence>
<dbReference type="CDD" id="cd01335">
    <property type="entry name" value="Radical_SAM"/>
    <property type="match status" value="1"/>
</dbReference>
<dbReference type="Pfam" id="PF04055">
    <property type="entry name" value="Radical_SAM"/>
    <property type="match status" value="1"/>
</dbReference>
<dbReference type="UniPathway" id="UPA00344"/>
<evidence type="ECO:0000256" key="1">
    <source>
        <dbReference type="ARBA" id="ARBA00001966"/>
    </source>
</evidence>
<keyword evidence="6" id="KW-0547">Nucleotide-binding</keyword>
<keyword evidence="3" id="KW-0004">4Fe-4S</keyword>
<dbReference type="AlphaFoldDB" id="A0A7K1SX48"/>
<dbReference type="InterPro" id="IPR050105">
    <property type="entry name" value="MoCo_biosynth_MoaA/MoaC"/>
</dbReference>
<reference evidence="14 15" key="1">
    <citation type="submission" date="2019-12" db="EMBL/GenBank/DDBJ databases">
        <title>Mucilaginibacter sp. HMF7410 genome sequencing and assembly.</title>
        <authorList>
            <person name="Kang H."/>
            <person name="Cha I."/>
            <person name="Kim H."/>
            <person name="Joh K."/>
        </authorList>
    </citation>
    <scope>NUCLEOTIDE SEQUENCE [LARGE SCALE GENOMIC DNA]</scope>
    <source>
        <strain evidence="14 15">HMF7410</strain>
    </source>
</reference>
<evidence type="ECO:0000256" key="3">
    <source>
        <dbReference type="ARBA" id="ARBA00022485"/>
    </source>
</evidence>
<evidence type="ECO:0000256" key="8">
    <source>
        <dbReference type="ARBA" id="ARBA00023014"/>
    </source>
</evidence>
<dbReference type="InterPro" id="IPR013785">
    <property type="entry name" value="Aldolase_TIM"/>
</dbReference>
<dbReference type="GO" id="GO:0006777">
    <property type="term" value="P:Mo-molybdopterin cofactor biosynthetic process"/>
    <property type="evidence" value="ECO:0007669"/>
    <property type="project" value="UniProtKB-KW"/>
</dbReference>
<keyword evidence="5" id="KW-0479">Metal-binding</keyword>
<comment type="caution">
    <text evidence="14">The sequence shown here is derived from an EMBL/GenBank/DDBJ whole genome shotgun (WGS) entry which is preliminary data.</text>
</comment>
<dbReference type="PROSITE" id="PS51918">
    <property type="entry name" value="RADICAL_SAM"/>
    <property type="match status" value="1"/>
</dbReference>